<evidence type="ECO:0000256" key="4">
    <source>
        <dbReference type="ARBA" id="ARBA00022980"/>
    </source>
</evidence>
<keyword evidence="9" id="KW-1185">Reference proteome</keyword>
<name>A0A4R7RJY0_9BACT</name>
<dbReference type="GO" id="GO:1990904">
    <property type="term" value="C:ribonucleoprotein complex"/>
    <property type="evidence" value="ECO:0007669"/>
    <property type="project" value="UniProtKB-KW"/>
</dbReference>
<dbReference type="InterPro" id="IPR012677">
    <property type="entry name" value="Nucleotide-bd_a/b_plait_sf"/>
</dbReference>
<dbReference type="GO" id="GO:0006412">
    <property type="term" value="P:translation"/>
    <property type="evidence" value="ECO:0007669"/>
    <property type="project" value="UniProtKB-UniRule"/>
</dbReference>
<evidence type="ECO:0000256" key="6">
    <source>
        <dbReference type="HAMAP-Rule" id="MF_01369"/>
    </source>
</evidence>
<dbReference type="GO" id="GO:0003735">
    <property type="term" value="F:structural constituent of ribosome"/>
    <property type="evidence" value="ECO:0007669"/>
    <property type="project" value="InterPro"/>
</dbReference>
<dbReference type="GO" id="GO:0019843">
    <property type="term" value="F:rRNA binding"/>
    <property type="evidence" value="ECO:0007669"/>
    <property type="project" value="UniProtKB-UniRule"/>
</dbReference>
<evidence type="ECO:0000256" key="7">
    <source>
        <dbReference type="RuleBase" id="RU003934"/>
    </source>
</evidence>
<evidence type="ECO:0000256" key="1">
    <source>
        <dbReference type="ARBA" id="ARBA00006700"/>
    </source>
</evidence>
<evidence type="ECO:0000256" key="5">
    <source>
        <dbReference type="ARBA" id="ARBA00023274"/>
    </source>
</evidence>
<evidence type="ECO:0000313" key="9">
    <source>
        <dbReference type="Proteomes" id="UP000295662"/>
    </source>
</evidence>
<keyword evidence="3 6" id="KW-0694">RNA-binding</keyword>
<sequence>MKDPQSIIQTIRLTEKATMLGETNNEYVFVVHPKANKLEIKQAVEKHFGKKVVGVRTANYAGKARRERRADSGRTNHWKKAIVRLKDGETLDLV</sequence>
<proteinExistence type="inferred from homology"/>
<dbReference type="InterPro" id="IPR013025">
    <property type="entry name" value="Ribosomal_uL23-like"/>
</dbReference>
<evidence type="ECO:0000256" key="3">
    <source>
        <dbReference type="ARBA" id="ARBA00022884"/>
    </source>
</evidence>
<comment type="caution">
    <text evidence="8">The sequence shown here is derived from an EMBL/GenBank/DDBJ whole genome shotgun (WGS) entry which is preliminary data.</text>
</comment>
<evidence type="ECO:0000313" key="8">
    <source>
        <dbReference type="EMBL" id="TDU63052.1"/>
    </source>
</evidence>
<organism evidence="8 9">
    <name type="scientific">Prosthecobacter fusiformis</name>
    <dbReference type="NCBI Taxonomy" id="48464"/>
    <lineage>
        <taxon>Bacteria</taxon>
        <taxon>Pseudomonadati</taxon>
        <taxon>Verrucomicrobiota</taxon>
        <taxon>Verrucomicrobiia</taxon>
        <taxon>Verrucomicrobiales</taxon>
        <taxon>Verrucomicrobiaceae</taxon>
        <taxon>Prosthecobacter</taxon>
    </lineage>
</organism>
<dbReference type="PANTHER" id="PTHR11620">
    <property type="entry name" value="60S RIBOSOMAL PROTEIN L23A"/>
    <property type="match status" value="1"/>
</dbReference>
<dbReference type="Gene3D" id="3.30.70.330">
    <property type="match status" value="1"/>
</dbReference>
<dbReference type="Proteomes" id="UP000295662">
    <property type="component" value="Unassembled WGS sequence"/>
</dbReference>
<dbReference type="InterPro" id="IPR012678">
    <property type="entry name" value="Ribosomal_uL23/eL15/eS24_sf"/>
</dbReference>
<dbReference type="OrthoDB" id="9793353at2"/>
<dbReference type="GO" id="GO:0005840">
    <property type="term" value="C:ribosome"/>
    <property type="evidence" value="ECO:0007669"/>
    <property type="project" value="UniProtKB-KW"/>
</dbReference>
<keyword evidence="4 6" id="KW-0689">Ribosomal protein</keyword>
<comment type="similarity">
    <text evidence="1 6 7">Belongs to the universal ribosomal protein uL23 family.</text>
</comment>
<keyword evidence="5 6" id="KW-0687">Ribonucleoprotein</keyword>
<comment type="function">
    <text evidence="6">One of the early assembly proteins it binds 23S rRNA. One of the proteins that surrounds the polypeptide exit tunnel on the outside of the ribosome. Forms the main docking site for trigger factor binding to the ribosome.</text>
</comment>
<dbReference type="SUPFAM" id="SSF54189">
    <property type="entry name" value="Ribosomal proteins S24e, L23 and L15e"/>
    <property type="match status" value="1"/>
</dbReference>
<protein>
    <recommendedName>
        <fullName evidence="6">Large ribosomal subunit protein uL23</fullName>
    </recommendedName>
</protein>
<dbReference type="AlphaFoldDB" id="A0A4R7RJY0"/>
<comment type="subunit">
    <text evidence="6">Part of the 50S ribosomal subunit. Contacts protein L29, and trigger factor when it is bound to the ribosome.</text>
</comment>
<dbReference type="NCBIfam" id="NF004363">
    <property type="entry name" value="PRK05738.2-4"/>
    <property type="match status" value="1"/>
</dbReference>
<dbReference type="InterPro" id="IPR001014">
    <property type="entry name" value="Ribosomal_uL23_CS"/>
</dbReference>
<dbReference type="RefSeq" id="WP_133797530.1">
    <property type="nucleotide sequence ID" value="NZ_SOCA01000017.1"/>
</dbReference>
<gene>
    <name evidence="6" type="primary">rplW</name>
    <name evidence="8" type="ORF">EI77_04573</name>
</gene>
<keyword evidence="2 6" id="KW-0699">rRNA-binding</keyword>
<dbReference type="HAMAP" id="MF_01369_B">
    <property type="entry name" value="Ribosomal_uL23_B"/>
    <property type="match status" value="1"/>
</dbReference>
<accession>A0A4R7RJY0</accession>
<dbReference type="PROSITE" id="PS00050">
    <property type="entry name" value="RIBOSOMAL_L23"/>
    <property type="match status" value="1"/>
</dbReference>
<dbReference type="Pfam" id="PF00276">
    <property type="entry name" value="Ribosomal_L23"/>
    <property type="match status" value="1"/>
</dbReference>
<dbReference type="EMBL" id="SOCA01000017">
    <property type="protein sequence ID" value="TDU63052.1"/>
    <property type="molecule type" value="Genomic_DNA"/>
</dbReference>
<evidence type="ECO:0000256" key="2">
    <source>
        <dbReference type="ARBA" id="ARBA00022730"/>
    </source>
</evidence>
<reference evidence="8 9" key="1">
    <citation type="submission" date="2019-03" db="EMBL/GenBank/DDBJ databases">
        <title>Genomic Encyclopedia of Archaeal and Bacterial Type Strains, Phase II (KMG-II): from individual species to whole genera.</title>
        <authorList>
            <person name="Goeker M."/>
        </authorList>
    </citation>
    <scope>NUCLEOTIDE SEQUENCE [LARGE SCALE GENOMIC DNA]</scope>
    <source>
        <strain evidence="8 9">ATCC 25309</strain>
    </source>
</reference>